<evidence type="ECO:0000313" key="12">
    <source>
        <dbReference type="Proteomes" id="UP000006461"/>
    </source>
</evidence>
<evidence type="ECO:0000256" key="4">
    <source>
        <dbReference type="ARBA" id="ARBA00022737"/>
    </source>
</evidence>
<dbReference type="InterPro" id="IPR003593">
    <property type="entry name" value="AAA+_ATPase"/>
</dbReference>
<dbReference type="InterPro" id="IPR050107">
    <property type="entry name" value="ABC_carbohydrate_import_ATPase"/>
</dbReference>
<dbReference type="KEGG" id="mmar:MODMU_0906"/>
<dbReference type="PANTHER" id="PTHR43790:SF9">
    <property type="entry name" value="GALACTOFURANOSE TRANSPORTER ATP-BINDING PROTEIN YTFR"/>
    <property type="match status" value="1"/>
</dbReference>
<keyword evidence="6 11" id="KW-0067">ATP-binding</keyword>
<dbReference type="InterPro" id="IPR017871">
    <property type="entry name" value="ABC_transporter-like_CS"/>
</dbReference>
<dbReference type="InterPro" id="IPR027417">
    <property type="entry name" value="P-loop_NTPase"/>
</dbReference>
<evidence type="ECO:0000256" key="2">
    <source>
        <dbReference type="ARBA" id="ARBA00022448"/>
    </source>
</evidence>
<sequence length="536" mass="56391">MVAEPTAAHSRAPGLTEDDAGPLLTVRGVEKSFSGVHALRGVDLTLERGSIHALVGENGAGKSTLIKVLTGVHPADAGEVRFRGRPVAFTRPADAQDAGISTVYQEINLVPLLTVAQNIYLGREPRRRGLVDTRGLNQQAAELVQRLGIEVDVRAKLGSLGLGVQQMVALARAVSIDARVVIMDEPTSSLEVREVETLFGVARTLAASGVGLLFVSHRMEELWALCDTVTVLRDGRVVHTGPMAALDRVGLVSLMLGREASDVRAGGTTDFGDSHVHGTTPLLSVSGVRVPNRLRDVALTARPGEVVGLGGLLGSGRSETLKAIYGDLHTTAADIEIGGQRVKAGSVSRSLEAGIALLSEDRKAEGIIPDLSVRDNIALAVMPRLSRAGIISDSKVDALVEVFMRRLKIKASSPRQKVRELSGGNQQKVLIARWLATEPKVFLLDEPTRGIDVGAKREVQGLIDELAEQGLAVVLVSSEMDELVEGSDRIVVLHDGAVSGQLSGDQLTSAHLLTALAGGTPSDTGTAAGAGRSDRG</sequence>
<dbReference type="eggNOG" id="COG1129">
    <property type="taxonomic scope" value="Bacteria"/>
</dbReference>
<keyword evidence="12" id="KW-1185">Reference proteome</keyword>
<proteinExistence type="predicted"/>
<feature type="domain" description="ABC transporter" evidence="10">
    <location>
        <begin position="276"/>
        <end position="520"/>
    </location>
</feature>
<dbReference type="GO" id="GO:0005524">
    <property type="term" value="F:ATP binding"/>
    <property type="evidence" value="ECO:0007669"/>
    <property type="project" value="UniProtKB-KW"/>
</dbReference>
<organism evidence="11 12">
    <name type="scientific">Modestobacter italicus (strain DSM 44449 / CECT 9708 / BC 501)</name>
    <dbReference type="NCBI Taxonomy" id="2732864"/>
    <lineage>
        <taxon>Bacteria</taxon>
        <taxon>Bacillati</taxon>
        <taxon>Actinomycetota</taxon>
        <taxon>Actinomycetes</taxon>
        <taxon>Geodermatophilales</taxon>
        <taxon>Geodermatophilaceae</taxon>
        <taxon>Modestobacter</taxon>
    </lineage>
</organism>
<keyword evidence="4" id="KW-0677">Repeat</keyword>
<dbReference type="InterPro" id="IPR003439">
    <property type="entry name" value="ABC_transporter-like_ATP-bd"/>
</dbReference>
<keyword evidence="3" id="KW-1003">Cell membrane</keyword>
<keyword evidence="2" id="KW-0813">Transport</keyword>
<evidence type="ECO:0000256" key="1">
    <source>
        <dbReference type="ARBA" id="ARBA00004202"/>
    </source>
</evidence>
<dbReference type="FunFam" id="3.40.50.300:FF:000127">
    <property type="entry name" value="Ribose import ATP-binding protein RbsA"/>
    <property type="match status" value="1"/>
</dbReference>
<evidence type="ECO:0000313" key="11">
    <source>
        <dbReference type="EMBL" id="CCH86356.1"/>
    </source>
</evidence>
<name>I4ESJ3_MODI5</name>
<dbReference type="GO" id="GO:0005886">
    <property type="term" value="C:plasma membrane"/>
    <property type="evidence" value="ECO:0007669"/>
    <property type="project" value="UniProtKB-SubCell"/>
</dbReference>
<dbReference type="OMA" id="EGMAVIM"/>
<protein>
    <submittedName>
        <fullName evidence="11">ABC transporter ATP-binding protein</fullName>
    </submittedName>
</protein>
<dbReference type="PROSITE" id="PS00211">
    <property type="entry name" value="ABC_TRANSPORTER_1"/>
    <property type="match status" value="1"/>
</dbReference>
<evidence type="ECO:0000256" key="8">
    <source>
        <dbReference type="ARBA" id="ARBA00023136"/>
    </source>
</evidence>
<dbReference type="EMBL" id="FO203431">
    <property type="protein sequence ID" value="CCH86356.1"/>
    <property type="molecule type" value="Genomic_DNA"/>
</dbReference>
<reference evidence="11 12" key="1">
    <citation type="journal article" date="2012" name="J. Bacteriol.">
        <title>Genome Sequence of Radiation-Resistant Modestobacter marinus Strain BC501, a Representative Actinobacterium That Thrives on Calcareous Stone Surfaces.</title>
        <authorList>
            <person name="Normand P."/>
            <person name="Gury J."/>
            <person name="Pujic P."/>
            <person name="Chouaia B."/>
            <person name="Crotti E."/>
            <person name="Brusetti L."/>
            <person name="Daffonchio D."/>
            <person name="Vacherie B."/>
            <person name="Barbe V."/>
            <person name="Medigue C."/>
            <person name="Calteau A."/>
            <person name="Ghodhbane-Gtari F."/>
            <person name="Essoussi I."/>
            <person name="Nouioui I."/>
            <person name="Abbassi-Ghozzi I."/>
            <person name="Gtari M."/>
        </authorList>
    </citation>
    <scope>NUCLEOTIDE SEQUENCE [LARGE SCALE GENOMIC DNA]</scope>
    <source>
        <strain evidence="12">BC 501</strain>
    </source>
</reference>
<accession>I4ESJ3</accession>
<dbReference type="Gene3D" id="3.40.50.300">
    <property type="entry name" value="P-loop containing nucleotide triphosphate hydrolases"/>
    <property type="match status" value="2"/>
</dbReference>
<dbReference type="PROSITE" id="PS50893">
    <property type="entry name" value="ABC_TRANSPORTER_2"/>
    <property type="match status" value="2"/>
</dbReference>
<dbReference type="HOGENOM" id="CLU_000604_92_3_11"/>
<evidence type="ECO:0000259" key="10">
    <source>
        <dbReference type="PROSITE" id="PS50893"/>
    </source>
</evidence>
<dbReference type="SUPFAM" id="SSF52540">
    <property type="entry name" value="P-loop containing nucleoside triphosphate hydrolases"/>
    <property type="match status" value="2"/>
</dbReference>
<dbReference type="STRING" id="477641.MODMU_0906"/>
<keyword evidence="5" id="KW-0547">Nucleotide-binding</keyword>
<gene>
    <name evidence="11" type="ordered locus">MODMU_0906</name>
</gene>
<keyword evidence="7" id="KW-1278">Translocase</keyword>
<dbReference type="CDD" id="cd03216">
    <property type="entry name" value="ABC_Carb_Monos_I"/>
    <property type="match status" value="1"/>
</dbReference>
<dbReference type="SMART" id="SM00382">
    <property type="entry name" value="AAA"/>
    <property type="match status" value="2"/>
</dbReference>
<dbReference type="PATRIC" id="fig|477641.3.peg.847"/>
<dbReference type="OrthoDB" id="8416490at2"/>
<dbReference type="CDD" id="cd03215">
    <property type="entry name" value="ABC_Carb_Monos_II"/>
    <property type="match status" value="1"/>
</dbReference>
<evidence type="ECO:0000256" key="5">
    <source>
        <dbReference type="ARBA" id="ARBA00022741"/>
    </source>
</evidence>
<dbReference type="Proteomes" id="UP000006461">
    <property type="component" value="Chromosome"/>
</dbReference>
<feature type="region of interest" description="Disordered" evidence="9">
    <location>
        <begin position="1"/>
        <end position="21"/>
    </location>
</feature>
<feature type="domain" description="ABC transporter" evidence="10">
    <location>
        <begin position="24"/>
        <end position="259"/>
    </location>
</feature>
<dbReference type="AlphaFoldDB" id="I4ESJ3"/>
<evidence type="ECO:0000256" key="3">
    <source>
        <dbReference type="ARBA" id="ARBA00022475"/>
    </source>
</evidence>
<comment type="subcellular location">
    <subcellularLocation>
        <location evidence="1">Cell membrane</location>
        <topology evidence="1">Peripheral membrane protein</topology>
    </subcellularLocation>
</comment>
<dbReference type="GO" id="GO:0016887">
    <property type="term" value="F:ATP hydrolysis activity"/>
    <property type="evidence" value="ECO:0007669"/>
    <property type="project" value="InterPro"/>
</dbReference>
<evidence type="ECO:0000256" key="6">
    <source>
        <dbReference type="ARBA" id="ARBA00022840"/>
    </source>
</evidence>
<evidence type="ECO:0000256" key="9">
    <source>
        <dbReference type="SAM" id="MobiDB-lite"/>
    </source>
</evidence>
<dbReference type="PANTHER" id="PTHR43790">
    <property type="entry name" value="CARBOHYDRATE TRANSPORT ATP-BINDING PROTEIN MG119-RELATED"/>
    <property type="match status" value="1"/>
</dbReference>
<keyword evidence="8" id="KW-0472">Membrane</keyword>
<evidence type="ECO:0000256" key="7">
    <source>
        <dbReference type="ARBA" id="ARBA00022967"/>
    </source>
</evidence>
<dbReference type="Pfam" id="PF00005">
    <property type="entry name" value="ABC_tran"/>
    <property type="match status" value="2"/>
</dbReference>